<feature type="transmembrane region" description="Helical" evidence="1">
    <location>
        <begin position="825"/>
        <end position="850"/>
    </location>
</feature>
<feature type="transmembrane region" description="Helical" evidence="1">
    <location>
        <begin position="665"/>
        <end position="689"/>
    </location>
</feature>
<feature type="transmembrane region" description="Helical" evidence="1">
    <location>
        <begin position="82"/>
        <end position="104"/>
    </location>
</feature>
<evidence type="ECO:0000313" key="2">
    <source>
        <dbReference type="EMBL" id="KAH9427027.1"/>
    </source>
</evidence>
<feature type="transmembrane region" description="Helical" evidence="1">
    <location>
        <begin position="1193"/>
        <end position="1211"/>
    </location>
</feature>
<comment type="caution">
    <text evidence="2">The sequence shown here is derived from an EMBL/GenBank/DDBJ whole genome shotgun (WGS) entry which is preliminary data.</text>
</comment>
<dbReference type="Proteomes" id="UP000887458">
    <property type="component" value="Unassembled WGS sequence"/>
</dbReference>
<feature type="transmembrane region" description="Helical" evidence="1">
    <location>
        <begin position="1256"/>
        <end position="1274"/>
    </location>
</feature>
<gene>
    <name evidence="2" type="ORF">DERP_014928</name>
</gene>
<feature type="transmembrane region" description="Helical" evidence="1">
    <location>
        <begin position="728"/>
        <end position="747"/>
    </location>
</feature>
<feature type="transmembrane region" description="Helical" evidence="1">
    <location>
        <begin position="901"/>
        <end position="924"/>
    </location>
</feature>
<sequence>MFDKIIRIKRKFIENFSFNKIYFLINAPFLKAVPPIHQQQQQQQSSDCPIIIHRITKSIIQNYYQQQQPLFQPKLFKRDQKIFLLIPILIFILSITRSLIVLIVNDDSYWRTWLVSMFHLLNLNRRQPEMVGLHIVIENFCLLIWLLLLNKNICLFRIILTYCHQIYDPCLNSDENFQRLKCLFYNNNNNNQNVYSKSKLLMEIDYKSIRFLAKLFKWHYHSHCFLEIISPTMVLILTIIIILSFDPCLNNFHLFNYSYLLYKLHVVIFAIFLSIWNYWGLLFASQPHLYLIFICFIMEFKHRQNQKSFHHSFIRTNSIKSLYDHRKQQSNLFNEIDLINRYFCYYISYLFLIYTSLFCQLLYVTWKSPIFSSSWLFFGGLSLYPVFVVLSLCLVIARLFQKIFDHHKYYYSLMGRTNLQINYRNKLRLMTTVTLIESRTVGFSFLDQTYIQYGTLLTIIYITATLFFQIIKRKSDPSNIEINRIYKFLNQRFFKAIKPIEIPLNRPINRLTKTDLNEYLKTIRQQPIQNEQIIFTVLPLFIFSIFIVRTIIALFIDDNSVWCTWIGSLFKLIGLKRQPPEIVGLHYVLEHIYYCYRLFGSLENQIFFRLMMSYCQQIYNPCLNINENYNRLRLFIQNNHHNDQNHLQMEMDPESLSFLSKLLKWLYSIQCLIEIISPISILLLGILTYSMIDPNENNFHLFYYSYFLYNIHLYSILIFVAYWNHLGLAYASQYYLYLIIVCIIMEFKNRFNQKQLKIATKKYDQMNLIRNLMKNRKQQSNFFTEINLMNRYFSHYISYLFLIYTSLFCQLLFVTLKSTIFSTNWLFFGILSLYPAFVVLSLCFVIARLFQQIFDCHKYYHSLMSRYQFRINYRNKLRLITTINLIESRSIGFSFLDQTYIQYGTIVTIIYFTATLFLKIYDVIKMSFEIIKKWFDCLMKNSNPLTWEIHRIHQFFNQSFFKAVRPIELKQPMNRLTKTELARHLKSNNDQSKNNEQIIFTLLPIIIFGIFILRSIIVLIVDDNSEWCTWLGSIFHLVQLKRRPPEIACLHFVIEHLYYCGWLFLSKKNQHFFRLMISYCQQIYNPFECNEKNRKKLKKLQQNHNNHHFMEIDYKSMNILIKMIKFLFIIQNLFILTALFGNLLSLIGTLFPINPYRNNFHLFHYSYLFYYLHLICFIIIFIIWNYWGSLYASNLYVHFAMIVMIFNFKLYTNIKQLIRMKSRSKIIRNSDKFINHFRRQSNLFTEIRLSNDYFRYYLSYLFIIYLSLFSHLLFVTLNTSSLSTSIFFILVCIYPAFIVLSLCLAVSRLFQKIFNCYKYYQNILAIYQPKILLFQYKLKILSTLDLIEHQTIGFSFIDSTYIQYNTIISIIFITTTLFLQIMNVM</sequence>
<feature type="transmembrane region" description="Helical" evidence="1">
    <location>
        <begin position="701"/>
        <end position="722"/>
    </location>
</feature>
<feature type="transmembrane region" description="Helical" evidence="1">
    <location>
        <begin position="533"/>
        <end position="556"/>
    </location>
</feature>
<accession>A0ABQ8JWW0</accession>
<dbReference type="EMBL" id="NJHN03000002">
    <property type="protein sequence ID" value="KAH9427027.1"/>
    <property type="molecule type" value="Genomic_DNA"/>
</dbReference>
<feature type="transmembrane region" description="Helical" evidence="1">
    <location>
        <begin position="877"/>
        <end position="895"/>
    </location>
</feature>
<feature type="transmembrane region" description="Helical" evidence="1">
    <location>
        <begin position="265"/>
        <end position="298"/>
    </location>
</feature>
<feature type="transmembrane region" description="Helical" evidence="1">
    <location>
        <begin position="1364"/>
        <end position="1382"/>
    </location>
</feature>
<keyword evidence="3" id="KW-1185">Reference proteome</keyword>
<feature type="transmembrane region" description="Helical" evidence="1">
    <location>
        <begin position="796"/>
        <end position="813"/>
    </location>
</feature>
<feature type="transmembrane region" description="Helical" evidence="1">
    <location>
        <begin position="451"/>
        <end position="471"/>
    </location>
</feature>
<feature type="transmembrane region" description="Helical" evidence="1">
    <location>
        <begin position="1165"/>
        <end position="1187"/>
    </location>
</feature>
<feature type="transmembrane region" description="Helical" evidence="1">
    <location>
        <begin position="1286"/>
        <end position="1310"/>
    </location>
</feature>
<evidence type="ECO:0000313" key="3">
    <source>
        <dbReference type="Proteomes" id="UP000887458"/>
    </source>
</evidence>
<name>A0ABQ8JWW0_DERPT</name>
<feature type="transmembrane region" description="Helical" evidence="1">
    <location>
        <begin position="1126"/>
        <end position="1153"/>
    </location>
</feature>
<reference evidence="2 3" key="2">
    <citation type="journal article" date="2022" name="Mol. Biol. Evol.">
        <title>Comparative Genomics Reveals Insights into the Divergent Evolution of Astigmatic Mites and Household Pest Adaptations.</title>
        <authorList>
            <person name="Xiong Q."/>
            <person name="Wan A.T."/>
            <person name="Liu X."/>
            <person name="Fung C.S."/>
            <person name="Xiao X."/>
            <person name="Malainual N."/>
            <person name="Hou J."/>
            <person name="Wang L."/>
            <person name="Wang M."/>
            <person name="Yang K.Y."/>
            <person name="Cui Y."/>
            <person name="Leung E.L."/>
            <person name="Nong W."/>
            <person name="Shin S.K."/>
            <person name="Au S.W."/>
            <person name="Jeong K.Y."/>
            <person name="Chew F.T."/>
            <person name="Hui J.H."/>
            <person name="Leung T.F."/>
            <person name="Tungtrongchitr A."/>
            <person name="Zhong N."/>
            <person name="Liu Z."/>
            <person name="Tsui S.K."/>
        </authorList>
    </citation>
    <scope>NUCLEOTIDE SEQUENCE [LARGE SCALE GENOMIC DNA]</scope>
    <source>
        <strain evidence="2">Derp</strain>
    </source>
</reference>
<feature type="transmembrane region" description="Helical" evidence="1">
    <location>
        <begin position="131"/>
        <end position="149"/>
    </location>
</feature>
<keyword evidence="1" id="KW-0472">Membrane</keyword>
<evidence type="ECO:0000256" key="1">
    <source>
        <dbReference type="SAM" id="Phobius"/>
    </source>
</evidence>
<organism evidence="2 3">
    <name type="scientific">Dermatophagoides pteronyssinus</name>
    <name type="common">European house dust mite</name>
    <dbReference type="NCBI Taxonomy" id="6956"/>
    <lineage>
        <taxon>Eukaryota</taxon>
        <taxon>Metazoa</taxon>
        <taxon>Ecdysozoa</taxon>
        <taxon>Arthropoda</taxon>
        <taxon>Chelicerata</taxon>
        <taxon>Arachnida</taxon>
        <taxon>Acari</taxon>
        <taxon>Acariformes</taxon>
        <taxon>Sarcoptiformes</taxon>
        <taxon>Astigmata</taxon>
        <taxon>Psoroptidia</taxon>
        <taxon>Analgoidea</taxon>
        <taxon>Pyroglyphidae</taxon>
        <taxon>Dermatophagoidinae</taxon>
        <taxon>Dermatophagoides</taxon>
    </lineage>
</organism>
<feature type="transmembrane region" description="Helical" evidence="1">
    <location>
        <begin position="998"/>
        <end position="1021"/>
    </location>
</feature>
<feature type="transmembrane region" description="Helical" evidence="1">
    <location>
        <begin position="224"/>
        <end position="245"/>
    </location>
</feature>
<protein>
    <submittedName>
        <fullName evidence="2">Uncharacterized protein</fullName>
    </submittedName>
</protein>
<reference evidence="2 3" key="1">
    <citation type="journal article" date="2018" name="J. Allergy Clin. Immunol.">
        <title>High-quality assembly of Dermatophagoides pteronyssinus genome and transcriptome reveals a wide range of novel allergens.</title>
        <authorList>
            <person name="Liu X.Y."/>
            <person name="Yang K.Y."/>
            <person name="Wang M.Q."/>
            <person name="Kwok J.S."/>
            <person name="Zeng X."/>
            <person name="Yang Z."/>
            <person name="Xiao X.J."/>
            <person name="Lau C.P."/>
            <person name="Li Y."/>
            <person name="Huang Z.M."/>
            <person name="Ba J.G."/>
            <person name="Yim A.K."/>
            <person name="Ouyang C.Y."/>
            <person name="Ngai S.M."/>
            <person name="Chan T.F."/>
            <person name="Leung E.L."/>
            <person name="Liu L."/>
            <person name="Liu Z.G."/>
            <person name="Tsui S.K."/>
        </authorList>
    </citation>
    <scope>NUCLEOTIDE SEQUENCE [LARGE SCALE GENOMIC DNA]</scope>
    <source>
        <strain evidence="2">Derp</strain>
    </source>
</reference>
<proteinExistence type="predicted"/>
<keyword evidence="1" id="KW-0812">Transmembrane</keyword>
<feature type="transmembrane region" description="Helical" evidence="1">
    <location>
        <begin position="375"/>
        <end position="400"/>
    </location>
</feature>
<keyword evidence="1" id="KW-1133">Transmembrane helix</keyword>
<feature type="transmembrane region" description="Helical" evidence="1">
    <location>
        <begin position="343"/>
        <end position="363"/>
    </location>
</feature>